<dbReference type="Proteomes" id="UP001141806">
    <property type="component" value="Unassembled WGS sequence"/>
</dbReference>
<gene>
    <name evidence="1" type="ORF">NE237_022077</name>
</gene>
<dbReference type="EMBL" id="JAMYWD010000008">
    <property type="protein sequence ID" value="KAJ4962138.1"/>
    <property type="molecule type" value="Genomic_DNA"/>
</dbReference>
<dbReference type="AlphaFoldDB" id="A0A9Q0HCE7"/>
<reference evidence="1" key="1">
    <citation type="journal article" date="2023" name="Plant J.">
        <title>The genome of the king protea, Protea cynaroides.</title>
        <authorList>
            <person name="Chang J."/>
            <person name="Duong T.A."/>
            <person name="Schoeman C."/>
            <person name="Ma X."/>
            <person name="Roodt D."/>
            <person name="Barker N."/>
            <person name="Li Z."/>
            <person name="Van de Peer Y."/>
            <person name="Mizrachi E."/>
        </authorList>
    </citation>
    <scope>NUCLEOTIDE SEQUENCE</scope>
    <source>
        <tissue evidence="1">Young leaves</tissue>
    </source>
</reference>
<dbReference type="OrthoDB" id="1938246at2759"/>
<evidence type="ECO:0000313" key="2">
    <source>
        <dbReference type="Proteomes" id="UP001141806"/>
    </source>
</evidence>
<name>A0A9Q0HCE7_9MAGN</name>
<protein>
    <submittedName>
        <fullName evidence="1">Uncharacterized protein</fullName>
    </submittedName>
</protein>
<organism evidence="1 2">
    <name type="scientific">Protea cynaroides</name>
    <dbReference type="NCBI Taxonomy" id="273540"/>
    <lineage>
        <taxon>Eukaryota</taxon>
        <taxon>Viridiplantae</taxon>
        <taxon>Streptophyta</taxon>
        <taxon>Embryophyta</taxon>
        <taxon>Tracheophyta</taxon>
        <taxon>Spermatophyta</taxon>
        <taxon>Magnoliopsida</taxon>
        <taxon>Proteales</taxon>
        <taxon>Proteaceae</taxon>
        <taxon>Protea</taxon>
    </lineage>
</organism>
<sequence length="107" mass="12307">MKACWDWTAKHIRWILGEGKLINFWTDRWINFYTIVEILELPQSRMPSLSAKVVDFIYDGNRCFPMVTSTIIQGIINEAALIKPIMGMQDKPIWTLEPSGKFSVSSA</sequence>
<accession>A0A9Q0HCE7</accession>
<keyword evidence="2" id="KW-1185">Reference proteome</keyword>
<proteinExistence type="predicted"/>
<evidence type="ECO:0000313" key="1">
    <source>
        <dbReference type="EMBL" id="KAJ4962138.1"/>
    </source>
</evidence>
<comment type="caution">
    <text evidence="1">The sequence shown here is derived from an EMBL/GenBank/DDBJ whole genome shotgun (WGS) entry which is preliminary data.</text>
</comment>